<evidence type="ECO:0000313" key="2">
    <source>
        <dbReference type="EMBL" id="MBB5040282.1"/>
    </source>
</evidence>
<feature type="compositionally biased region" description="Gly residues" evidence="1">
    <location>
        <begin position="9"/>
        <end position="18"/>
    </location>
</feature>
<proteinExistence type="predicted"/>
<reference evidence="2 3" key="1">
    <citation type="submission" date="2020-08" db="EMBL/GenBank/DDBJ databases">
        <title>Genomic Encyclopedia of Type Strains, Phase IV (KMG-IV): sequencing the most valuable type-strain genomes for metagenomic binning, comparative biology and taxonomic classification.</title>
        <authorList>
            <person name="Goeker M."/>
        </authorList>
    </citation>
    <scope>NUCLEOTIDE SEQUENCE [LARGE SCALE GENOMIC DNA]</scope>
    <source>
        <strain evidence="2 3">DSM 12251</strain>
    </source>
</reference>
<feature type="region of interest" description="Disordered" evidence="1">
    <location>
        <begin position="1"/>
        <end position="34"/>
    </location>
</feature>
<gene>
    <name evidence="2" type="ORF">HNQ64_004563</name>
</gene>
<organism evidence="2 3">
    <name type="scientific">Prosthecobacter dejongeii</name>
    <dbReference type="NCBI Taxonomy" id="48465"/>
    <lineage>
        <taxon>Bacteria</taxon>
        <taxon>Pseudomonadati</taxon>
        <taxon>Verrucomicrobiota</taxon>
        <taxon>Verrucomicrobiia</taxon>
        <taxon>Verrucomicrobiales</taxon>
        <taxon>Verrucomicrobiaceae</taxon>
        <taxon>Prosthecobacter</taxon>
    </lineage>
</organism>
<dbReference type="RefSeq" id="WP_184212823.1">
    <property type="nucleotide sequence ID" value="NZ_JACHIF010000012.1"/>
</dbReference>
<comment type="caution">
    <text evidence="2">The sequence shown here is derived from an EMBL/GenBank/DDBJ whole genome shotgun (WGS) entry which is preliminary data.</text>
</comment>
<keyword evidence="3" id="KW-1185">Reference proteome</keyword>
<evidence type="ECO:0000313" key="3">
    <source>
        <dbReference type="Proteomes" id="UP000534294"/>
    </source>
</evidence>
<sequence>MASFDQGGFHSGNGGGQYGRDLRQLGGSGDSIPDMHQHRVLMFVGLTPQRQRRGGRVQGPQEGVSASAVAAFAELGAKGSTVRRLAGLSGFTQAEDPVGSTPAATAAVL</sequence>
<dbReference type="EMBL" id="JACHIF010000012">
    <property type="protein sequence ID" value="MBB5040282.1"/>
    <property type="molecule type" value="Genomic_DNA"/>
</dbReference>
<name>A0A7W7YQC8_9BACT</name>
<protein>
    <submittedName>
        <fullName evidence="2">Uncharacterized protein</fullName>
    </submittedName>
</protein>
<accession>A0A7W7YQC8</accession>
<evidence type="ECO:0000256" key="1">
    <source>
        <dbReference type="SAM" id="MobiDB-lite"/>
    </source>
</evidence>
<dbReference type="AlphaFoldDB" id="A0A7W7YQC8"/>
<dbReference type="Proteomes" id="UP000534294">
    <property type="component" value="Unassembled WGS sequence"/>
</dbReference>